<accession>A0A4Q2SY27</accession>
<dbReference type="GO" id="GO:0016791">
    <property type="term" value="F:phosphatase activity"/>
    <property type="evidence" value="ECO:0007669"/>
    <property type="project" value="TreeGrafter"/>
</dbReference>
<dbReference type="InterPro" id="IPR050275">
    <property type="entry name" value="PGM_Phosphatase"/>
</dbReference>
<dbReference type="InterPro" id="IPR029033">
    <property type="entry name" value="His_PPase_superfam"/>
</dbReference>
<name>A0A4Q2SY27_9ACTN</name>
<dbReference type="SMART" id="SM00855">
    <property type="entry name" value="PGAM"/>
    <property type="match status" value="1"/>
</dbReference>
<dbReference type="InterPro" id="IPR013078">
    <property type="entry name" value="His_Pase_superF_clade-1"/>
</dbReference>
<dbReference type="Gene3D" id="3.40.50.1240">
    <property type="entry name" value="Phosphoglycerate mutase-like"/>
    <property type="match status" value="1"/>
</dbReference>
<keyword evidence="3" id="KW-1185">Reference proteome</keyword>
<organism evidence="2 3">
    <name type="scientific">Nocardioides zhouii</name>
    <dbReference type="NCBI Taxonomy" id="1168729"/>
    <lineage>
        <taxon>Bacteria</taxon>
        <taxon>Bacillati</taxon>
        <taxon>Actinomycetota</taxon>
        <taxon>Actinomycetes</taxon>
        <taxon>Propionibacteriales</taxon>
        <taxon>Nocardioidaceae</taxon>
        <taxon>Nocardioides</taxon>
    </lineage>
</organism>
<dbReference type="PANTHER" id="PTHR48100">
    <property type="entry name" value="BROAD-SPECIFICITY PHOSPHATASE YOR283W-RELATED"/>
    <property type="match status" value="1"/>
</dbReference>
<dbReference type="AlphaFoldDB" id="A0A4Q2SY27"/>
<protein>
    <submittedName>
        <fullName evidence="2">Histidine phosphatase family protein</fullName>
    </submittedName>
</protein>
<dbReference type="EMBL" id="SDWV01000011">
    <property type="protein sequence ID" value="RYC10533.1"/>
    <property type="molecule type" value="Genomic_DNA"/>
</dbReference>
<dbReference type="RefSeq" id="WP_129427135.1">
    <property type="nucleotide sequence ID" value="NZ_SDWV01000011.1"/>
</dbReference>
<evidence type="ECO:0000313" key="2">
    <source>
        <dbReference type="EMBL" id="RYC10533.1"/>
    </source>
</evidence>
<evidence type="ECO:0000256" key="1">
    <source>
        <dbReference type="SAM" id="MobiDB-lite"/>
    </source>
</evidence>
<dbReference type="CDD" id="cd07067">
    <property type="entry name" value="HP_PGM_like"/>
    <property type="match status" value="1"/>
</dbReference>
<dbReference type="OrthoDB" id="3575414at2"/>
<feature type="compositionally biased region" description="Polar residues" evidence="1">
    <location>
        <begin position="1"/>
        <end position="10"/>
    </location>
</feature>
<gene>
    <name evidence="2" type="ORF">EUA94_12080</name>
</gene>
<feature type="region of interest" description="Disordered" evidence="1">
    <location>
        <begin position="1"/>
        <end position="45"/>
    </location>
</feature>
<reference evidence="2 3" key="1">
    <citation type="submission" date="2019-01" db="EMBL/GenBank/DDBJ databases">
        <title>Novel species of Nocardioides.</title>
        <authorList>
            <person name="Liu Q."/>
            <person name="X Y.-H."/>
        </authorList>
    </citation>
    <scope>NUCLEOTIDE SEQUENCE [LARGE SCALE GENOMIC DNA]</scope>
    <source>
        <strain evidence="2 3">HLT2-9</strain>
    </source>
</reference>
<proteinExistence type="predicted"/>
<evidence type="ECO:0000313" key="3">
    <source>
        <dbReference type="Proteomes" id="UP000291101"/>
    </source>
</evidence>
<dbReference type="Pfam" id="PF00300">
    <property type="entry name" value="His_Phos_1"/>
    <property type="match status" value="2"/>
</dbReference>
<sequence length="349" mass="39523">MTIDEQQSPANLPRTERPDAPAYLNRHLARRSETPPEVGEPDESVPLYLRQHRQRDHRSDPVMYDGNVVGTSRAWAEVTRTKEIVPERREQLGTIDCDIYLVRHGETQGYSSESGLTPLGSWQAHRRGQELARRVTDGMRVELLCAPTNRARQTAEHMRRGLIDNIGLFGRGEPEVSEIHDDTNFRNFEVATPEGPRDVTSAFRIYQRQMEQYERVGLGERPGWLVDMDRFWGVQKGGGDPITQWLTMPMLHFEPPVSCVRRFWRGILTARAATSAQTVVVATHSGPIRAFAATAMGYDPGEPFNTEFVRVRLVAGGTTALVLYRNRVQEVVIPDLDALPPNSDPRFQE</sequence>
<dbReference type="SUPFAM" id="SSF53254">
    <property type="entry name" value="Phosphoglycerate mutase-like"/>
    <property type="match status" value="1"/>
</dbReference>
<dbReference type="Proteomes" id="UP000291101">
    <property type="component" value="Unassembled WGS sequence"/>
</dbReference>
<comment type="caution">
    <text evidence="2">The sequence shown here is derived from an EMBL/GenBank/DDBJ whole genome shotgun (WGS) entry which is preliminary data.</text>
</comment>